<keyword evidence="3" id="KW-1185">Reference proteome</keyword>
<proteinExistence type="predicted"/>
<sequence length="29" mass="3152">MLRARGRDPRREMTDDAKGGVPADNAPTP</sequence>
<reference evidence="2 3" key="1">
    <citation type="journal article" date="2018" name="Front. Plant Sci.">
        <title>Red Clover (Trifolium pratense) and Zigzag Clover (T. medium) - A Picture of Genomic Similarities and Differences.</title>
        <authorList>
            <person name="Dluhosova J."/>
            <person name="Istvanek J."/>
            <person name="Nedelnik J."/>
            <person name="Repkova J."/>
        </authorList>
    </citation>
    <scope>NUCLEOTIDE SEQUENCE [LARGE SCALE GENOMIC DNA]</scope>
    <source>
        <strain evidence="3">cv. 10/8</strain>
        <tissue evidence="2">Leaf</tissue>
    </source>
</reference>
<dbReference type="AlphaFoldDB" id="A0A392VYY0"/>
<accession>A0A392VYY0</accession>
<evidence type="ECO:0000256" key="1">
    <source>
        <dbReference type="SAM" id="MobiDB-lite"/>
    </source>
</evidence>
<feature type="region of interest" description="Disordered" evidence="1">
    <location>
        <begin position="1"/>
        <end position="29"/>
    </location>
</feature>
<dbReference type="Proteomes" id="UP000265520">
    <property type="component" value="Unassembled WGS sequence"/>
</dbReference>
<dbReference type="EMBL" id="LXQA011332993">
    <property type="protein sequence ID" value="MCI93588.1"/>
    <property type="molecule type" value="Genomic_DNA"/>
</dbReference>
<name>A0A392VYY0_9FABA</name>
<evidence type="ECO:0000313" key="3">
    <source>
        <dbReference type="Proteomes" id="UP000265520"/>
    </source>
</evidence>
<protein>
    <submittedName>
        <fullName evidence="2">Uncharacterized protein</fullName>
    </submittedName>
</protein>
<feature type="non-terminal residue" evidence="2">
    <location>
        <position position="29"/>
    </location>
</feature>
<organism evidence="2 3">
    <name type="scientific">Trifolium medium</name>
    <dbReference type="NCBI Taxonomy" id="97028"/>
    <lineage>
        <taxon>Eukaryota</taxon>
        <taxon>Viridiplantae</taxon>
        <taxon>Streptophyta</taxon>
        <taxon>Embryophyta</taxon>
        <taxon>Tracheophyta</taxon>
        <taxon>Spermatophyta</taxon>
        <taxon>Magnoliopsida</taxon>
        <taxon>eudicotyledons</taxon>
        <taxon>Gunneridae</taxon>
        <taxon>Pentapetalae</taxon>
        <taxon>rosids</taxon>
        <taxon>fabids</taxon>
        <taxon>Fabales</taxon>
        <taxon>Fabaceae</taxon>
        <taxon>Papilionoideae</taxon>
        <taxon>50 kb inversion clade</taxon>
        <taxon>NPAAA clade</taxon>
        <taxon>Hologalegina</taxon>
        <taxon>IRL clade</taxon>
        <taxon>Trifolieae</taxon>
        <taxon>Trifolium</taxon>
    </lineage>
</organism>
<feature type="compositionally biased region" description="Basic and acidic residues" evidence="1">
    <location>
        <begin position="1"/>
        <end position="18"/>
    </location>
</feature>
<comment type="caution">
    <text evidence="2">The sequence shown here is derived from an EMBL/GenBank/DDBJ whole genome shotgun (WGS) entry which is preliminary data.</text>
</comment>
<evidence type="ECO:0000313" key="2">
    <source>
        <dbReference type="EMBL" id="MCI93588.1"/>
    </source>
</evidence>